<dbReference type="OrthoDB" id="9421954at2759"/>
<evidence type="ECO:0000313" key="2">
    <source>
        <dbReference type="EMBL" id="TFK16430.1"/>
    </source>
</evidence>
<dbReference type="InterPro" id="IPR009072">
    <property type="entry name" value="Histone-fold"/>
</dbReference>
<dbReference type="Proteomes" id="UP000307440">
    <property type="component" value="Unassembled WGS sequence"/>
</dbReference>
<keyword evidence="1" id="KW-1133">Transmembrane helix</keyword>
<evidence type="ECO:0000313" key="3">
    <source>
        <dbReference type="Proteomes" id="UP000307440"/>
    </source>
</evidence>
<dbReference type="EMBL" id="ML210814">
    <property type="protein sequence ID" value="TFK16430.1"/>
    <property type="molecule type" value="Genomic_DNA"/>
</dbReference>
<proteinExistence type="predicted"/>
<keyword evidence="1" id="KW-0812">Transmembrane</keyword>
<gene>
    <name evidence="2" type="ORF">FA15DRAFT_607329</name>
</gene>
<dbReference type="GO" id="GO:0030527">
    <property type="term" value="F:structural constituent of chromatin"/>
    <property type="evidence" value="ECO:0007669"/>
    <property type="project" value="InterPro"/>
</dbReference>
<dbReference type="InterPro" id="IPR002119">
    <property type="entry name" value="Histone_H2A"/>
</dbReference>
<dbReference type="STRING" id="230819.A0A5C3K8P5"/>
<evidence type="ECO:0000256" key="1">
    <source>
        <dbReference type="SAM" id="Phobius"/>
    </source>
</evidence>
<dbReference type="GO" id="GO:0046982">
    <property type="term" value="F:protein heterodimerization activity"/>
    <property type="evidence" value="ECO:0007669"/>
    <property type="project" value="InterPro"/>
</dbReference>
<dbReference type="SUPFAM" id="SSF47113">
    <property type="entry name" value="Histone-fold"/>
    <property type="match status" value="1"/>
</dbReference>
<name>A0A5C3K8P5_COPMA</name>
<dbReference type="GO" id="GO:0000786">
    <property type="term" value="C:nucleosome"/>
    <property type="evidence" value="ECO:0007669"/>
    <property type="project" value="InterPro"/>
</dbReference>
<dbReference type="AlphaFoldDB" id="A0A5C3K8P5"/>
<feature type="transmembrane region" description="Helical" evidence="1">
    <location>
        <begin position="28"/>
        <end position="52"/>
    </location>
</feature>
<reference evidence="2 3" key="1">
    <citation type="journal article" date="2019" name="Nat. Ecol. Evol.">
        <title>Megaphylogeny resolves global patterns of mushroom evolution.</title>
        <authorList>
            <person name="Varga T."/>
            <person name="Krizsan K."/>
            <person name="Foldi C."/>
            <person name="Dima B."/>
            <person name="Sanchez-Garcia M."/>
            <person name="Sanchez-Ramirez S."/>
            <person name="Szollosi G.J."/>
            <person name="Szarkandi J.G."/>
            <person name="Papp V."/>
            <person name="Albert L."/>
            <person name="Andreopoulos W."/>
            <person name="Angelini C."/>
            <person name="Antonin V."/>
            <person name="Barry K.W."/>
            <person name="Bougher N.L."/>
            <person name="Buchanan P."/>
            <person name="Buyck B."/>
            <person name="Bense V."/>
            <person name="Catcheside P."/>
            <person name="Chovatia M."/>
            <person name="Cooper J."/>
            <person name="Damon W."/>
            <person name="Desjardin D."/>
            <person name="Finy P."/>
            <person name="Geml J."/>
            <person name="Haridas S."/>
            <person name="Hughes K."/>
            <person name="Justo A."/>
            <person name="Karasinski D."/>
            <person name="Kautmanova I."/>
            <person name="Kiss B."/>
            <person name="Kocsube S."/>
            <person name="Kotiranta H."/>
            <person name="LaButti K.M."/>
            <person name="Lechner B.E."/>
            <person name="Liimatainen K."/>
            <person name="Lipzen A."/>
            <person name="Lukacs Z."/>
            <person name="Mihaltcheva S."/>
            <person name="Morgado L.N."/>
            <person name="Niskanen T."/>
            <person name="Noordeloos M.E."/>
            <person name="Ohm R.A."/>
            <person name="Ortiz-Santana B."/>
            <person name="Ovrebo C."/>
            <person name="Racz N."/>
            <person name="Riley R."/>
            <person name="Savchenko A."/>
            <person name="Shiryaev A."/>
            <person name="Soop K."/>
            <person name="Spirin V."/>
            <person name="Szebenyi C."/>
            <person name="Tomsovsky M."/>
            <person name="Tulloss R.E."/>
            <person name="Uehling J."/>
            <person name="Grigoriev I.V."/>
            <person name="Vagvolgyi C."/>
            <person name="Papp T."/>
            <person name="Martin F.M."/>
            <person name="Miettinen O."/>
            <person name="Hibbett D.S."/>
            <person name="Nagy L.G."/>
        </authorList>
    </citation>
    <scope>NUCLEOTIDE SEQUENCE [LARGE SCALE GENOMIC DNA]</scope>
    <source>
        <strain evidence="2 3">CBS 121175</strain>
    </source>
</reference>
<dbReference type="PANTHER" id="PTHR23430">
    <property type="entry name" value="HISTONE H2A"/>
    <property type="match status" value="1"/>
</dbReference>
<keyword evidence="1" id="KW-0472">Membrane</keyword>
<organism evidence="2 3">
    <name type="scientific">Coprinopsis marcescibilis</name>
    <name type="common">Agaric fungus</name>
    <name type="synonym">Psathyrella marcescibilis</name>
    <dbReference type="NCBI Taxonomy" id="230819"/>
    <lineage>
        <taxon>Eukaryota</taxon>
        <taxon>Fungi</taxon>
        <taxon>Dikarya</taxon>
        <taxon>Basidiomycota</taxon>
        <taxon>Agaricomycotina</taxon>
        <taxon>Agaricomycetes</taxon>
        <taxon>Agaricomycetidae</taxon>
        <taxon>Agaricales</taxon>
        <taxon>Agaricineae</taxon>
        <taxon>Psathyrellaceae</taxon>
        <taxon>Coprinopsis</taxon>
    </lineage>
</organism>
<protein>
    <submittedName>
        <fullName evidence="2">Uncharacterized protein</fullName>
    </submittedName>
</protein>
<dbReference type="GO" id="GO:0003677">
    <property type="term" value="F:DNA binding"/>
    <property type="evidence" value="ECO:0007669"/>
    <property type="project" value="InterPro"/>
</dbReference>
<keyword evidence="3" id="KW-1185">Reference proteome</keyword>
<sequence length="89" mass="9886">MHQSRSSKARLIFPVSCIHRSLKKGITVAILALVPSHIHWMTVSLLFLATVLKYLMVEVLELACIAAGQIGRWCITPCPLEMVTKADVE</sequence>
<dbReference type="Gene3D" id="1.10.20.10">
    <property type="entry name" value="Histone, subunit A"/>
    <property type="match status" value="1"/>
</dbReference>
<accession>A0A5C3K8P5</accession>